<proteinExistence type="predicted"/>
<feature type="compositionally biased region" description="Basic and acidic residues" evidence="1">
    <location>
        <begin position="102"/>
        <end position="123"/>
    </location>
</feature>
<dbReference type="Proteomes" id="UP000051913">
    <property type="component" value="Unassembled WGS sequence"/>
</dbReference>
<feature type="domain" description="Transposase for insertion sequence element IS21-like C-terminal" evidence="2">
    <location>
        <begin position="39"/>
        <end position="109"/>
    </location>
</feature>
<evidence type="ECO:0000259" key="2">
    <source>
        <dbReference type="Pfam" id="PF22483"/>
    </source>
</evidence>
<evidence type="ECO:0000256" key="1">
    <source>
        <dbReference type="SAM" id="MobiDB-lite"/>
    </source>
</evidence>
<name>A0A0R3LKP6_9BRAD</name>
<comment type="caution">
    <text evidence="3">The sequence shown here is derived from an EMBL/GenBank/DDBJ whole genome shotgun (WGS) entry which is preliminary data.</text>
</comment>
<dbReference type="STRING" id="1518501.CQ10_30045"/>
<gene>
    <name evidence="3" type="ORF">CP49_41880</name>
</gene>
<dbReference type="PANTHER" id="PTHR35004:SF8">
    <property type="entry name" value="TRANSPOSASE RV3428C-RELATED"/>
    <property type="match status" value="1"/>
</dbReference>
<evidence type="ECO:0000313" key="4">
    <source>
        <dbReference type="Proteomes" id="UP000051913"/>
    </source>
</evidence>
<dbReference type="Pfam" id="PF22483">
    <property type="entry name" value="Mu-transpos_C_2"/>
    <property type="match status" value="1"/>
</dbReference>
<feature type="region of interest" description="Disordered" evidence="1">
    <location>
        <begin position="101"/>
        <end position="123"/>
    </location>
</feature>
<feature type="region of interest" description="Disordered" evidence="1">
    <location>
        <begin position="206"/>
        <end position="229"/>
    </location>
</feature>
<protein>
    <recommendedName>
        <fullName evidence="2">Transposase for insertion sequence element IS21-like C-terminal domain-containing protein</fullName>
    </recommendedName>
</protein>
<reference evidence="3 4" key="1">
    <citation type="submission" date="2014-03" db="EMBL/GenBank/DDBJ databases">
        <title>Bradyrhizobium valentinum sp. nov., isolated from effective nodules of Lupinus mariae-josephae, a lupine endemic of basic-lime soils in Eastern Spain.</title>
        <authorList>
            <person name="Duran D."/>
            <person name="Rey L."/>
            <person name="Navarro A."/>
            <person name="Busquets A."/>
            <person name="Imperial J."/>
            <person name="Ruiz-Argueso T."/>
        </authorList>
    </citation>
    <scope>NUCLEOTIDE SEQUENCE [LARGE SCALE GENOMIC DNA]</scope>
    <source>
        <strain evidence="3 4">LmjM3</strain>
    </source>
</reference>
<sequence>MNVAIAELVAQLNNRVSRHLGASRRALFDEIERAALKPLPAEPYVFAEWKECRVALDYHVEIEKHYYSVPHQLLREKVWARITARTIEVFHCGKRVAAHVRSSSDRKHTTVREHMPSSHRRYADWTPERLRRSAAEIGRRTSALIATILRERTHPEQGFRACVGILRLAKTYGRERLEAACGRALEIGARSYSSVNSILKNNLDRQQPATPTDGPAIAHDNIRGPTYFH</sequence>
<keyword evidence="4" id="KW-1185">Reference proteome</keyword>
<evidence type="ECO:0000313" key="3">
    <source>
        <dbReference type="EMBL" id="KRR08337.1"/>
    </source>
</evidence>
<dbReference type="AlphaFoldDB" id="A0A0R3LKP6"/>
<dbReference type="EMBL" id="LLXX01000081">
    <property type="protein sequence ID" value="KRR08337.1"/>
    <property type="molecule type" value="Genomic_DNA"/>
</dbReference>
<accession>A0A0R3LKP6</accession>
<dbReference type="PANTHER" id="PTHR35004">
    <property type="entry name" value="TRANSPOSASE RV3428C-RELATED"/>
    <property type="match status" value="1"/>
</dbReference>
<organism evidence="3 4">
    <name type="scientific">Bradyrhizobium valentinum</name>
    <dbReference type="NCBI Taxonomy" id="1518501"/>
    <lineage>
        <taxon>Bacteria</taxon>
        <taxon>Pseudomonadati</taxon>
        <taxon>Pseudomonadota</taxon>
        <taxon>Alphaproteobacteria</taxon>
        <taxon>Hyphomicrobiales</taxon>
        <taxon>Nitrobacteraceae</taxon>
        <taxon>Bradyrhizobium</taxon>
    </lineage>
</organism>
<dbReference type="InterPro" id="IPR054353">
    <property type="entry name" value="IstA-like_C"/>
</dbReference>